<dbReference type="InterPro" id="IPR004360">
    <property type="entry name" value="Glyas_Fos-R_dOase_dom"/>
</dbReference>
<evidence type="ECO:0000313" key="4">
    <source>
        <dbReference type="EnsemblFungi" id="MAPG_11792T0"/>
    </source>
</evidence>
<dbReference type="SUPFAM" id="SSF54593">
    <property type="entry name" value="Glyoxalase/Bleomycin resistance protein/Dihydroxybiphenyl dioxygenase"/>
    <property type="match status" value="1"/>
</dbReference>
<feature type="region of interest" description="Disordered" evidence="1">
    <location>
        <begin position="62"/>
        <end position="81"/>
    </location>
</feature>
<dbReference type="AlphaFoldDB" id="A0A0C4EG69"/>
<accession>A0A0C4EG69</accession>
<dbReference type="Pfam" id="PF00903">
    <property type="entry name" value="Glyoxalase"/>
    <property type="match status" value="1"/>
</dbReference>
<dbReference type="OMA" id="WDHEHHR"/>
<feature type="domain" description="VOC" evidence="2">
    <location>
        <begin position="11"/>
        <end position="145"/>
    </location>
</feature>
<dbReference type="InterPro" id="IPR037523">
    <property type="entry name" value="VOC_core"/>
</dbReference>
<evidence type="ECO:0000259" key="2">
    <source>
        <dbReference type="PROSITE" id="PS51819"/>
    </source>
</evidence>
<gene>
    <name evidence="3" type="ORF">MAPG_11792</name>
</gene>
<dbReference type="InterPro" id="IPR029068">
    <property type="entry name" value="Glyas_Bleomycin-R_OHBP_Dase"/>
</dbReference>
<proteinExistence type="predicted"/>
<organism evidence="4 5">
    <name type="scientific">Magnaporthiopsis poae (strain ATCC 64411 / 73-15)</name>
    <name type="common">Kentucky bluegrass fungus</name>
    <name type="synonym">Magnaporthe poae</name>
    <dbReference type="NCBI Taxonomy" id="644358"/>
    <lineage>
        <taxon>Eukaryota</taxon>
        <taxon>Fungi</taxon>
        <taxon>Dikarya</taxon>
        <taxon>Ascomycota</taxon>
        <taxon>Pezizomycotina</taxon>
        <taxon>Sordariomycetes</taxon>
        <taxon>Sordariomycetidae</taxon>
        <taxon>Magnaporthales</taxon>
        <taxon>Magnaporthaceae</taxon>
        <taxon>Magnaporthiopsis</taxon>
    </lineage>
</organism>
<dbReference type="PROSITE" id="PS51819">
    <property type="entry name" value="VOC"/>
    <property type="match status" value="1"/>
</dbReference>
<evidence type="ECO:0000256" key="1">
    <source>
        <dbReference type="SAM" id="MobiDB-lite"/>
    </source>
</evidence>
<dbReference type="Gene3D" id="3.10.180.10">
    <property type="entry name" value="2,3-Dihydroxybiphenyl 1,2-Dioxygenase, domain 1"/>
    <property type="match status" value="1"/>
</dbReference>
<dbReference type="EMBL" id="GL876997">
    <property type="protein sequence ID" value="KLU92830.1"/>
    <property type="molecule type" value="Genomic_DNA"/>
</dbReference>
<name>A0A0C4EG69_MAGP6</name>
<evidence type="ECO:0000313" key="5">
    <source>
        <dbReference type="Proteomes" id="UP000011715"/>
    </source>
</evidence>
<dbReference type="OrthoDB" id="5371818at2759"/>
<dbReference type="Proteomes" id="UP000011715">
    <property type="component" value="Unassembled WGS sequence"/>
</dbReference>
<keyword evidence="5" id="KW-1185">Reference proteome</keyword>
<evidence type="ECO:0000313" key="3">
    <source>
        <dbReference type="EMBL" id="KLU92830.1"/>
    </source>
</evidence>
<reference evidence="3" key="3">
    <citation type="submission" date="2011-03" db="EMBL/GenBank/DDBJ databases">
        <title>Annotation of Magnaporthe poae ATCC 64411.</title>
        <authorList>
            <person name="Ma L.-J."/>
            <person name="Dead R."/>
            <person name="Young S.K."/>
            <person name="Zeng Q."/>
            <person name="Gargeya S."/>
            <person name="Fitzgerald M."/>
            <person name="Haas B."/>
            <person name="Abouelleil A."/>
            <person name="Alvarado L."/>
            <person name="Arachchi H.M."/>
            <person name="Berlin A."/>
            <person name="Brown A."/>
            <person name="Chapman S.B."/>
            <person name="Chen Z."/>
            <person name="Dunbar C."/>
            <person name="Freedman E."/>
            <person name="Gearin G."/>
            <person name="Gellesch M."/>
            <person name="Goldberg J."/>
            <person name="Griggs A."/>
            <person name="Gujja S."/>
            <person name="Heiman D."/>
            <person name="Howarth C."/>
            <person name="Larson L."/>
            <person name="Lui A."/>
            <person name="MacDonald P.J.P."/>
            <person name="Mehta T."/>
            <person name="Montmayeur A."/>
            <person name="Murphy C."/>
            <person name="Neiman D."/>
            <person name="Pearson M."/>
            <person name="Priest M."/>
            <person name="Roberts A."/>
            <person name="Saif S."/>
            <person name="Shea T."/>
            <person name="Shenoy N."/>
            <person name="Sisk P."/>
            <person name="Stolte C."/>
            <person name="Sykes S."/>
            <person name="Yandava C."/>
            <person name="Wortman J."/>
            <person name="Nusbaum C."/>
            <person name="Birren B."/>
        </authorList>
    </citation>
    <scope>NUCLEOTIDE SEQUENCE</scope>
    <source>
        <strain evidence="3">ATCC 64411</strain>
    </source>
</reference>
<dbReference type="EnsemblFungi" id="MAPG_11792T0">
    <property type="protein sequence ID" value="MAPG_11792T0"/>
    <property type="gene ID" value="MAPG_11792"/>
</dbReference>
<protein>
    <recommendedName>
        <fullName evidence="2">VOC domain-containing protein</fullName>
    </recommendedName>
</protein>
<reference evidence="5" key="2">
    <citation type="submission" date="2010-05" db="EMBL/GenBank/DDBJ databases">
        <title>The genome sequence of Magnaporthe poae strain ATCC 64411.</title>
        <authorList>
            <person name="Ma L.-J."/>
            <person name="Dead R."/>
            <person name="Young S."/>
            <person name="Zeng Q."/>
            <person name="Koehrsen M."/>
            <person name="Alvarado L."/>
            <person name="Berlin A."/>
            <person name="Chapman S.B."/>
            <person name="Chen Z."/>
            <person name="Freedman E."/>
            <person name="Gellesch M."/>
            <person name="Goldberg J."/>
            <person name="Griggs A."/>
            <person name="Gujja S."/>
            <person name="Heilman E.R."/>
            <person name="Heiman D."/>
            <person name="Hepburn T."/>
            <person name="Howarth C."/>
            <person name="Jen D."/>
            <person name="Larson L."/>
            <person name="Mehta T."/>
            <person name="Neiman D."/>
            <person name="Pearson M."/>
            <person name="Roberts A."/>
            <person name="Saif S."/>
            <person name="Shea T."/>
            <person name="Shenoy N."/>
            <person name="Sisk P."/>
            <person name="Stolte C."/>
            <person name="Sykes S."/>
            <person name="Walk T."/>
            <person name="White J."/>
            <person name="Yandava C."/>
            <person name="Haas B."/>
            <person name="Nusbaum C."/>
            <person name="Birren B."/>
        </authorList>
    </citation>
    <scope>NUCLEOTIDE SEQUENCE [LARGE SCALE GENOMIC DNA]</scope>
    <source>
        <strain evidence="5">ATCC 64411 / 73-15</strain>
    </source>
</reference>
<reference evidence="4" key="5">
    <citation type="submission" date="2015-06" db="UniProtKB">
        <authorList>
            <consortium name="EnsemblFungi"/>
        </authorList>
    </citation>
    <scope>IDENTIFICATION</scope>
    <source>
        <strain evidence="4">ATCC 64411</strain>
    </source>
</reference>
<dbReference type="eggNOG" id="ENOG502SNCW">
    <property type="taxonomic scope" value="Eukaryota"/>
</dbReference>
<sequence>MASPQPRSPVQLAHFVVRTRDMDALVEFYQKLLGAEVVQRTKYMTFLSYDDEHHRLAVLSDPTALPKPRAQPDAGSGSATAAAPPAMACGFDHVAFTVSSVGELLRRYRACKEIGIKPLSCFHHGIAVSMYYADPDDNKIELLAQAFSDMDQARALMRRPEFNRNPRGPAFDPDALLQALEAGKSETQLLEQVAWKL</sequence>
<reference evidence="3" key="1">
    <citation type="submission" date="2010-05" db="EMBL/GenBank/DDBJ databases">
        <title>The Genome Sequence of Magnaporthe poae strain ATCC 64411.</title>
        <authorList>
            <consortium name="The Broad Institute Genome Sequencing Platform"/>
            <consortium name="Broad Institute Genome Sequencing Center for Infectious Disease"/>
            <person name="Ma L.-J."/>
            <person name="Dead R."/>
            <person name="Young S."/>
            <person name="Zeng Q."/>
            <person name="Koehrsen M."/>
            <person name="Alvarado L."/>
            <person name="Berlin A."/>
            <person name="Chapman S.B."/>
            <person name="Chen Z."/>
            <person name="Freedman E."/>
            <person name="Gellesch M."/>
            <person name="Goldberg J."/>
            <person name="Griggs A."/>
            <person name="Gujja S."/>
            <person name="Heilman E.R."/>
            <person name="Heiman D."/>
            <person name="Hepburn T."/>
            <person name="Howarth C."/>
            <person name="Jen D."/>
            <person name="Larson L."/>
            <person name="Mehta T."/>
            <person name="Neiman D."/>
            <person name="Pearson M."/>
            <person name="Roberts A."/>
            <person name="Saif S."/>
            <person name="Shea T."/>
            <person name="Shenoy N."/>
            <person name="Sisk P."/>
            <person name="Stolte C."/>
            <person name="Sykes S."/>
            <person name="Walk T."/>
            <person name="White J."/>
            <person name="Yandava C."/>
            <person name="Haas B."/>
            <person name="Nusbaum C."/>
            <person name="Birren B."/>
        </authorList>
    </citation>
    <scope>NUCLEOTIDE SEQUENCE</scope>
    <source>
        <strain evidence="3">ATCC 64411</strain>
    </source>
</reference>
<dbReference type="EMBL" id="ADBL01002921">
    <property type="status" value="NOT_ANNOTATED_CDS"/>
    <property type="molecule type" value="Genomic_DNA"/>
</dbReference>
<reference evidence="4" key="4">
    <citation type="journal article" date="2015" name="G3 (Bethesda)">
        <title>Genome sequences of three phytopathogenic species of the Magnaporthaceae family of fungi.</title>
        <authorList>
            <person name="Okagaki L.H."/>
            <person name="Nunes C.C."/>
            <person name="Sailsbery J."/>
            <person name="Clay B."/>
            <person name="Brown D."/>
            <person name="John T."/>
            <person name="Oh Y."/>
            <person name="Young N."/>
            <person name="Fitzgerald M."/>
            <person name="Haas B.J."/>
            <person name="Zeng Q."/>
            <person name="Young S."/>
            <person name="Adiconis X."/>
            <person name="Fan L."/>
            <person name="Levin J.Z."/>
            <person name="Mitchell T.K."/>
            <person name="Okubara P.A."/>
            <person name="Farman M.L."/>
            <person name="Kohn L.M."/>
            <person name="Birren B."/>
            <person name="Ma L.-J."/>
            <person name="Dean R.A."/>
        </authorList>
    </citation>
    <scope>NUCLEOTIDE SEQUENCE</scope>
    <source>
        <strain evidence="4">ATCC 64411 / 73-15</strain>
    </source>
</reference>
<dbReference type="VEuPathDB" id="FungiDB:MAPG_11792"/>